<organism evidence="1 2">
    <name type="scientific">Aquilegia coerulea</name>
    <name type="common">Rocky mountain columbine</name>
    <dbReference type="NCBI Taxonomy" id="218851"/>
    <lineage>
        <taxon>Eukaryota</taxon>
        <taxon>Viridiplantae</taxon>
        <taxon>Streptophyta</taxon>
        <taxon>Embryophyta</taxon>
        <taxon>Tracheophyta</taxon>
        <taxon>Spermatophyta</taxon>
        <taxon>Magnoliopsida</taxon>
        <taxon>Ranunculales</taxon>
        <taxon>Ranunculaceae</taxon>
        <taxon>Thalictroideae</taxon>
        <taxon>Aquilegia</taxon>
    </lineage>
</organism>
<reference evidence="1 2" key="1">
    <citation type="submission" date="2017-09" db="EMBL/GenBank/DDBJ databases">
        <title>WGS assembly of Aquilegia coerulea Goldsmith.</title>
        <authorList>
            <person name="Hodges S."/>
            <person name="Kramer E."/>
            <person name="Nordborg M."/>
            <person name="Tomkins J."/>
            <person name="Borevitz J."/>
            <person name="Derieg N."/>
            <person name="Yan J."/>
            <person name="Mihaltcheva S."/>
            <person name="Hayes R.D."/>
            <person name="Rokhsar D."/>
        </authorList>
    </citation>
    <scope>NUCLEOTIDE SEQUENCE [LARGE SCALE GENOMIC DNA]</scope>
    <source>
        <strain evidence="2">cv. Goldsmith</strain>
    </source>
</reference>
<sequence>MIYPEAVTDDEWPSAFRNIWTYTNSAIPLPAQEHGAGFWVIQERHVYLKYLPLYFLSSFMFKYRSFEYRPGSKWHGFRLRDANSPLFSYLLKKGTGLNDTFKTSNGVDLFGF</sequence>
<evidence type="ECO:0000313" key="1">
    <source>
        <dbReference type="EMBL" id="PIA55034.1"/>
    </source>
</evidence>
<proteinExistence type="predicted"/>
<evidence type="ECO:0000313" key="2">
    <source>
        <dbReference type="Proteomes" id="UP000230069"/>
    </source>
</evidence>
<dbReference type="AlphaFoldDB" id="A0A2G5EGX7"/>
<protein>
    <submittedName>
        <fullName evidence="1">Uncharacterized protein</fullName>
    </submittedName>
</protein>
<dbReference type="EMBL" id="KZ305025">
    <property type="protein sequence ID" value="PIA55034.1"/>
    <property type="molecule type" value="Genomic_DNA"/>
</dbReference>
<name>A0A2G5EGX7_AQUCA</name>
<accession>A0A2G5EGX7</accession>
<dbReference type="Proteomes" id="UP000230069">
    <property type="component" value="Unassembled WGS sequence"/>
</dbReference>
<keyword evidence="2" id="KW-1185">Reference proteome</keyword>
<dbReference type="InParanoid" id="A0A2G5EGX7"/>
<gene>
    <name evidence="1" type="ORF">AQUCO_00800046v1</name>
</gene>